<reference evidence="9" key="1">
    <citation type="submission" date="2014-01" db="EMBL/GenBank/DDBJ databases">
        <title>The Genome Sequence of Anopheles farauti FAR1 (V2).</title>
        <authorList>
            <consortium name="The Broad Institute Genomics Platform"/>
            <person name="Neafsey D.E."/>
            <person name="Besansky N."/>
            <person name="Howell P."/>
            <person name="Walton C."/>
            <person name="Young S.K."/>
            <person name="Zeng Q."/>
            <person name="Gargeya S."/>
            <person name="Fitzgerald M."/>
            <person name="Haas B."/>
            <person name="Abouelleil A."/>
            <person name="Allen A.W."/>
            <person name="Alvarado L."/>
            <person name="Arachchi H.M."/>
            <person name="Berlin A.M."/>
            <person name="Chapman S.B."/>
            <person name="Gainer-Dewar J."/>
            <person name="Goldberg J."/>
            <person name="Griggs A."/>
            <person name="Gujja S."/>
            <person name="Hansen M."/>
            <person name="Howarth C."/>
            <person name="Imamovic A."/>
            <person name="Ireland A."/>
            <person name="Larimer J."/>
            <person name="McCowan C."/>
            <person name="Murphy C."/>
            <person name="Pearson M."/>
            <person name="Poon T.W."/>
            <person name="Priest M."/>
            <person name="Roberts A."/>
            <person name="Saif S."/>
            <person name="Shea T."/>
            <person name="Sisk P."/>
            <person name="Sykes S."/>
            <person name="Wortman J."/>
            <person name="Nusbaum C."/>
            <person name="Birren B."/>
        </authorList>
    </citation>
    <scope>NUCLEOTIDE SEQUENCE [LARGE SCALE GENOMIC DNA]</scope>
    <source>
        <strain evidence="9">FAR1</strain>
    </source>
</reference>
<dbReference type="PANTHER" id="PTHR23301:SF0">
    <property type="entry name" value="CHITIN-BINDING TYPE-2 DOMAIN-CONTAINING PROTEIN-RELATED"/>
    <property type="match status" value="1"/>
</dbReference>
<keyword evidence="9" id="KW-1185">Reference proteome</keyword>
<dbReference type="PROSITE" id="PS50940">
    <property type="entry name" value="CHIT_BIND_II"/>
    <property type="match status" value="3"/>
</dbReference>
<evidence type="ECO:0000259" key="7">
    <source>
        <dbReference type="PROSITE" id="PS50940"/>
    </source>
</evidence>
<dbReference type="GO" id="GO:0008061">
    <property type="term" value="F:chitin binding"/>
    <property type="evidence" value="ECO:0007669"/>
    <property type="project" value="UniProtKB-KW"/>
</dbReference>
<dbReference type="GO" id="GO:0005576">
    <property type="term" value="C:extracellular region"/>
    <property type="evidence" value="ECO:0007669"/>
    <property type="project" value="InterPro"/>
</dbReference>
<keyword evidence="5" id="KW-0325">Glycoprotein</keyword>
<dbReference type="Proteomes" id="UP000075886">
    <property type="component" value="Unassembled WGS sequence"/>
</dbReference>
<dbReference type="EMBL" id="AXCN02001909">
    <property type="status" value="NOT_ANNOTATED_CDS"/>
    <property type="molecule type" value="Genomic_DNA"/>
</dbReference>
<name>A0A182QM47_9DIPT</name>
<dbReference type="PANTHER" id="PTHR23301">
    <property type="entry name" value="CHITIN BINDING PERITROPHIN-A"/>
    <property type="match status" value="1"/>
</dbReference>
<dbReference type="InterPro" id="IPR002557">
    <property type="entry name" value="Chitin-bd_dom"/>
</dbReference>
<sequence length="201" mass="22574">MSFTALLFTTILLATVASQEVYANAIGLSNQCSGVADGYFVRDLSNCQGYYFCEKEVATFNRCPGDFYFNELSQLCDYSDKVMCHICQQQTGVQILPHPQQCNQFITCSEGASYVGQCTEGYAFDRRLKVCNPVARVNCEQPRCPEQDDPNDIVYLPGVERCDEYFICRSGSPIQKFCAPGLYWDDANDRCDVQGNVKCLL</sequence>
<organism evidence="8 9">
    <name type="scientific">Anopheles farauti</name>
    <dbReference type="NCBI Taxonomy" id="69004"/>
    <lineage>
        <taxon>Eukaryota</taxon>
        <taxon>Metazoa</taxon>
        <taxon>Ecdysozoa</taxon>
        <taxon>Arthropoda</taxon>
        <taxon>Hexapoda</taxon>
        <taxon>Insecta</taxon>
        <taxon>Pterygota</taxon>
        <taxon>Neoptera</taxon>
        <taxon>Endopterygota</taxon>
        <taxon>Diptera</taxon>
        <taxon>Nematocera</taxon>
        <taxon>Culicoidea</taxon>
        <taxon>Culicidae</taxon>
        <taxon>Anophelinae</taxon>
        <taxon>Anopheles</taxon>
    </lineage>
</organism>
<evidence type="ECO:0000256" key="5">
    <source>
        <dbReference type="ARBA" id="ARBA00023180"/>
    </source>
</evidence>
<accession>A0A182QM47</accession>
<feature type="signal peptide" evidence="6">
    <location>
        <begin position="1"/>
        <end position="18"/>
    </location>
</feature>
<dbReference type="AlphaFoldDB" id="A0A182QM47"/>
<dbReference type="Gene3D" id="2.170.140.10">
    <property type="entry name" value="Chitin binding domain"/>
    <property type="match status" value="3"/>
</dbReference>
<keyword evidence="4" id="KW-1015">Disulfide bond</keyword>
<evidence type="ECO:0000256" key="6">
    <source>
        <dbReference type="SAM" id="SignalP"/>
    </source>
</evidence>
<protein>
    <recommendedName>
        <fullName evidence="7">Chitin-binding type-2 domain-containing protein</fullName>
    </recommendedName>
</protein>
<dbReference type="InterPro" id="IPR036508">
    <property type="entry name" value="Chitin-bd_dom_sf"/>
</dbReference>
<evidence type="ECO:0000256" key="2">
    <source>
        <dbReference type="ARBA" id="ARBA00022729"/>
    </source>
</evidence>
<feature type="chain" id="PRO_5008133128" description="Chitin-binding type-2 domain-containing protein" evidence="6">
    <location>
        <begin position="19"/>
        <end position="201"/>
    </location>
</feature>
<evidence type="ECO:0000256" key="3">
    <source>
        <dbReference type="ARBA" id="ARBA00022737"/>
    </source>
</evidence>
<feature type="domain" description="Chitin-binding type-2" evidence="7">
    <location>
        <begin position="29"/>
        <end position="86"/>
    </location>
</feature>
<evidence type="ECO:0000256" key="4">
    <source>
        <dbReference type="ARBA" id="ARBA00023157"/>
    </source>
</evidence>
<dbReference type="EnsemblMetazoa" id="AFAF012948-RA">
    <property type="protein sequence ID" value="AFAF012948-PA"/>
    <property type="gene ID" value="AFAF012948"/>
</dbReference>
<dbReference type="SMART" id="SM00494">
    <property type="entry name" value="ChtBD2"/>
    <property type="match status" value="3"/>
</dbReference>
<keyword evidence="2 6" id="KW-0732">Signal</keyword>
<dbReference type="VEuPathDB" id="VectorBase:AFAF012948"/>
<dbReference type="Pfam" id="PF01607">
    <property type="entry name" value="CBM_14"/>
    <property type="match status" value="3"/>
</dbReference>
<evidence type="ECO:0000256" key="1">
    <source>
        <dbReference type="ARBA" id="ARBA00022669"/>
    </source>
</evidence>
<evidence type="ECO:0000313" key="8">
    <source>
        <dbReference type="EnsemblMetazoa" id="AFAF012948-PA"/>
    </source>
</evidence>
<reference evidence="8" key="2">
    <citation type="submission" date="2020-05" db="UniProtKB">
        <authorList>
            <consortium name="EnsemblMetazoa"/>
        </authorList>
    </citation>
    <scope>IDENTIFICATION</scope>
    <source>
        <strain evidence="8">FAR1</strain>
    </source>
</reference>
<feature type="domain" description="Chitin-binding type-2" evidence="7">
    <location>
        <begin position="87"/>
        <end position="139"/>
    </location>
</feature>
<dbReference type="SUPFAM" id="SSF57625">
    <property type="entry name" value="Invertebrate chitin-binding proteins"/>
    <property type="match status" value="3"/>
</dbReference>
<dbReference type="STRING" id="69004.A0A182QM47"/>
<feature type="domain" description="Chitin-binding type-2" evidence="7">
    <location>
        <begin position="141"/>
        <end position="201"/>
    </location>
</feature>
<keyword evidence="1" id="KW-0147">Chitin-binding</keyword>
<keyword evidence="3" id="KW-0677">Repeat</keyword>
<evidence type="ECO:0000313" key="9">
    <source>
        <dbReference type="Proteomes" id="UP000075886"/>
    </source>
</evidence>
<dbReference type="InterPro" id="IPR051940">
    <property type="entry name" value="Chitin_bind-dev_reg"/>
</dbReference>
<proteinExistence type="predicted"/>